<dbReference type="InterPro" id="IPR007197">
    <property type="entry name" value="rSAM"/>
</dbReference>
<dbReference type="PROSITE" id="PS51918">
    <property type="entry name" value="RADICAL_SAM"/>
    <property type="match status" value="1"/>
</dbReference>
<dbReference type="EMBL" id="JACOGK010000013">
    <property type="protein sequence ID" value="MBC3536712.1"/>
    <property type="molecule type" value="Genomic_DNA"/>
</dbReference>
<protein>
    <recommendedName>
        <fullName evidence="8">7-carboxy-7-deazaguanine synthase</fullName>
        <shortName evidence="8">CDG synthase</shortName>
        <ecNumber evidence="8">4.3.99.3</ecNumber>
    </recommendedName>
    <alternativeName>
        <fullName evidence="8">Queuosine biosynthesis protein QueE</fullName>
    </alternativeName>
</protein>
<feature type="binding site" evidence="8">
    <location>
        <position position="38"/>
    </location>
    <ligand>
        <name>[4Fe-4S] cluster</name>
        <dbReference type="ChEBI" id="CHEBI:49883"/>
        <note>4Fe-4S-S-AdoMet</note>
    </ligand>
</feature>
<comment type="similarity">
    <text evidence="8">Belongs to the radical SAM superfamily. 7-carboxy-7-deazaguanine synthase family.</text>
</comment>
<dbReference type="NCBIfam" id="TIGR03963">
    <property type="entry name" value="rSAM_QueE_Clost"/>
    <property type="match status" value="1"/>
</dbReference>
<evidence type="ECO:0000259" key="9">
    <source>
        <dbReference type="PROSITE" id="PS51918"/>
    </source>
</evidence>
<comment type="pathway">
    <text evidence="8">Purine metabolism; 7-cyano-7-deazaguanine biosynthesis.</text>
</comment>
<feature type="binding site" evidence="8">
    <location>
        <begin position="37"/>
        <end position="39"/>
    </location>
    <ligand>
        <name>S-adenosyl-L-methionine</name>
        <dbReference type="ChEBI" id="CHEBI:59789"/>
    </ligand>
</feature>
<evidence type="ECO:0000256" key="6">
    <source>
        <dbReference type="ARBA" id="ARBA00023014"/>
    </source>
</evidence>
<keyword evidence="3 8" id="KW-0479">Metal-binding</keyword>
<comment type="catalytic activity">
    <reaction evidence="8">
        <text>6-carboxy-5,6,7,8-tetrahydropterin + H(+) = 7-carboxy-7-carbaguanine + NH4(+)</text>
        <dbReference type="Rhea" id="RHEA:27974"/>
        <dbReference type="ChEBI" id="CHEBI:15378"/>
        <dbReference type="ChEBI" id="CHEBI:28938"/>
        <dbReference type="ChEBI" id="CHEBI:61032"/>
        <dbReference type="ChEBI" id="CHEBI:61036"/>
        <dbReference type="EC" id="4.3.99.3"/>
    </reaction>
</comment>
<feature type="binding site" evidence="8">
    <location>
        <position position="40"/>
    </location>
    <ligand>
        <name>Mg(2+)</name>
        <dbReference type="ChEBI" id="CHEBI:18420"/>
    </ligand>
</feature>
<comment type="function">
    <text evidence="8">Catalyzes the complex heterocyclic radical-mediated conversion of 6-carboxy-5,6,7,8-tetrahydropterin (CPH4) to 7-carboxy-7-deazaguanine (CDG), a step common to the biosynthetic pathways of all 7-deazapurine-containing compounds.</text>
</comment>
<keyword evidence="6 8" id="KW-0411">Iron-sulfur</keyword>
<feature type="binding site" evidence="8">
    <location>
        <position position="35"/>
    </location>
    <ligand>
        <name>[4Fe-4S] cluster</name>
        <dbReference type="ChEBI" id="CHEBI:49883"/>
        <note>4Fe-4S-S-AdoMet</note>
    </ligand>
</feature>
<evidence type="ECO:0000256" key="2">
    <source>
        <dbReference type="ARBA" id="ARBA00022691"/>
    </source>
</evidence>
<name>A0ABR6VHD1_9FIRM</name>
<feature type="binding site" evidence="8">
    <location>
        <position position="73"/>
    </location>
    <ligand>
        <name>substrate</name>
    </ligand>
</feature>
<feature type="binding site" evidence="8">
    <location>
        <begin position="12"/>
        <end position="14"/>
    </location>
    <ligand>
        <name>substrate</name>
    </ligand>
</feature>
<gene>
    <name evidence="8 10" type="primary">queE</name>
    <name evidence="10" type="ORF">H8J70_05555</name>
</gene>
<dbReference type="EC" id="4.3.99.3" evidence="8"/>
<dbReference type="HAMAP" id="MF_00917">
    <property type="entry name" value="QueE"/>
    <property type="match status" value="1"/>
</dbReference>
<evidence type="ECO:0000256" key="3">
    <source>
        <dbReference type="ARBA" id="ARBA00022723"/>
    </source>
</evidence>
<dbReference type="InterPro" id="IPR023868">
    <property type="entry name" value="7-CO-7-deazaGua_synth_put_Clo"/>
</dbReference>
<evidence type="ECO:0000256" key="4">
    <source>
        <dbReference type="ARBA" id="ARBA00022842"/>
    </source>
</evidence>
<feature type="domain" description="Radical SAM core" evidence="9">
    <location>
        <begin position="18"/>
        <end position="217"/>
    </location>
</feature>
<dbReference type="SFLD" id="SFLDS00029">
    <property type="entry name" value="Radical_SAM"/>
    <property type="match status" value="1"/>
</dbReference>
<dbReference type="PANTHER" id="PTHR42836">
    <property type="entry name" value="7-CARBOXY-7-DEAZAGUANINE SYNTHASE"/>
    <property type="match status" value="1"/>
</dbReference>
<evidence type="ECO:0000256" key="7">
    <source>
        <dbReference type="ARBA" id="ARBA00023239"/>
    </source>
</evidence>
<keyword evidence="11" id="KW-1185">Reference proteome</keyword>
<keyword evidence="5 8" id="KW-0408">Iron</keyword>
<dbReference type="InterPro" id="IPR013785">
    <property type="entry name" value="Aldolase_TIM"/>
</dbReference>
<comment type="cofactor">
    <cofactor evidence="8">
        <name>S-adenosyl-L-methionine</name>
        <dbReference type="ChEBI" id="CHEBI:59789"/>
    </cofactor>
    <text evidence="8">Binds 1 S-adenosyl-L-methionine per subunit.</text>
</comment>
<comment type="caution">
    <text evidence="8">Lacks conserved residue(s) required for the propagation of feature annotation.</text>
</comment>
<accession>A0ABR6VHD1</accession>
<reference evidence="10 11" key="1">
    <citation type="submission" date="2020-08" db="EMBL/GenBank/DDBJ databases">
        <authorList>
            <person name="Liu C."/>
            <person name="Sun Q."/>
        </authorList>
    </citation>
    <scope>NUCLEOTIDE SEQUENCE [LARGE SCALE GENOMIC DNA]</scope>
    <source>
        <strain evidence="10 11">NSJ-59</strain>
    </source>
</reference>
<dbReference type="CDD" id="cd01335">
    <property type="entry name" value="Radical_SAM"/>
    <property type="match status" value="1"/>
</dbReference>
<proteinExistence type="inferred from homology"/>
<keyword evidence="7 8" id="KW-0456">Lyase</keyword>
<evidence type="ECO:0000256" key="1">
    <source>
        <dbReference type="ARBA" id="ARBA00022485"/>
    </source>
</evidence>
<keyword evidence="1 8" id="KW-0004">4Fe-4S</keyword>
<evidence type="ECO:0000313" key="11">
    <source>
        <dbReference type="Proteomes" id="UP000606870"/>
    </source>
</evidence>
<comment type="cofactor">
    <cofactor evidence="8">
        <name>Mg(2+)</name>
        <dbReference type="ChEBI" id="CHEBI:18420"/>
    </cofactor>
</comment>
<keyword evidence="2 8" id="KW-0949">S-adenosyl-L-methionine</keyword>
<dbReference type="Gene3D" id="3.20.20.70">
    <property type="entry name" value="Aldolase class I"/>
    <property type="match status" value="1"/>
</dbReference>
<dbReference type="PIRSF" id="PIRSF000370">
    <property type="entry name" value="QueE"/>
    <property type="match status" value="1"/>
</dbReference>
<dbReference type="InterPro" id="IPR058240">
    <property type="entry name" value="rSAM_sf"/>
</dbReference>
<sequence length="222" mass="24956">MTMKVVELFTSINGEGTRAGELAVFVRFQGCNLRCSYCDTMWANERDCAYTELTPAEITDRILATGIRNVTLTGGEPLLQPQLTELLQALAAHPELRVEIETNGAVSLAPFGIEAPWRPVFTMDYKLPSSGWEQAMVTENFSLLEAADTVKFVSGSLADLERARDIIEQYDLTHRCHVYLSPIFGAIEPVAMVEFMKQHKLNDVRLQIQIHKVIWDPQKRGV</sequence>
<evidence type="ECO:0000256" key="8">
    <source>
        <dbReference type="HAMAP-Rule" id="MF_00917"/>
    </source>
</evidence>
<dbReference type="PANTHER" id="PTHR42836:SF1">
    <property type="entry name" value="7-CARBOXY-7-DEAZAGUANINE SYNTHASE"/>
    <property type="match status" value="1"/>
</dbReference>
<comment type="cofactor">
    <cofactor evidence="8">
        <name>[4Fe-4S] cluster</name>
        <dbReference type="ChEBI" id="CHEBI:49883"/>
    </cofactor>
    <text evidence="8">Binds 1 [4Fe-4S] cluster. The cluster is coordinated with 3 cysteines and an exchangeable S-adenosyl-L-methionine.</text>
</comment>
<feature type="binding site" evidence="8">
    <location>
        <position position="27"/>
    </location>
    <ligand>
        <name>substrate</name>
    </ligand>
</feature>
<organism evidence="10 11">
    <name type="scientific">Megasphaera hominis</name>
    <dbReference type="NCBI Taxonomy" id="159836"/>
    <lineage>
        <taxon>Bacteria</taxon>
        <taxon>Bacillati</taxon>
        <taxon>Bacillota</taxon>
        <taxon>Negativicutes</taxon>
        <taxon>Veillonellales</taxon>
        <taxon>Veillonellaceae</taxon>
        <taxon>Megasphaera</taxon>
    </lineage>
</organism>
<comment type="subunit">
    <text evidence="8">Homodimer.</text>
</comment>
<feature type="binding site" evidence="8">
    <location>
        <position position="31"/>
    </location>
    <ligand>
        <name>[4Fe-4S] cluster</name>
        <dbReference type="ChEBI" id="CHEBI:49883"/>
        <note>4Fe-4S-S-AdoMet</note>
    </ligand>
</feature>
<comment type="caution">
    <text evidence="10">The sequence shown here is derived from an EMBL/GenBank/DDBJ whole genome shotgun (WGS) entry which is preliminary data.</text>
</comment>
<feature type="binding site" evidence="8">
    <location>
        <position position="75"/>
    </location>
    <ligand>
        <name>S-adenosyl-L-methionine</name>
        <dbReference type="ChEBI" id="CHEBI:59789"/>
    </ligand>
</feature>
<keyword evidence="4 8" id="KW-0460">Magnesium</keyword>
<dbReference type="InterPro" id="IPR024924">
    <property type="entry name" value="7-CO-7-deazaguanine_synth-like"/>
</dbReference>
<dbReference type="Pfam" id="PF04055">
    <property type="entry name" value="Radical_SAM"/>
    <property type="match status" value="1"/>
</dbReference>
<evidence type="ECO:0000313" key="10">
    <source>
        <dbReference type="EMBL" id="MBC3536712.1"/>
    </source>
</evidence>
<dbReference type="Proteomes" id="UP000606870">
    <property type="component" value="Unassembled WGS sequence"/>
</dbReference>
<dbReference type="SUPFAM" id="SSF102114">
    <property type="entry name" value="Radical SAM enzymes"/>
    <property type="match status" value="1"/>
</dbReference>
<keyword evidence="8" id="KW-0671">Queuosine biosynthesis</keyword>
<evidence type="ECO:0000256" key="5">
    <source>
        <dbReference type="ARBA" id="ARBA00023004"/>
    </source>
</evidence>